<evidence type="ECO:0000256" key="1">
    <source>
        <dbReference type="SAM" id="MobiDB-lite"/>
    </source>
</evidence>
<evidence type="ECO:0000313" key="3">
    <source>
        <dbReference type="Proteomes" id="UP000291116"/>
    </source>
</evidence>
<dbReference type="AlphaFoldDB" id="A0A448ZMJ0"/>
<proteinExistence type="predicted"/>
<accession>A0A448ZMJ0</accession>
<gene>
    <name evidence="2" type="ORF">PSNMU_V1.4_AUG-EV-PASAV3_0102910</name>
</gene>
<protein>
    <submittedName>
        <fullName evidence="2">Uncharacterized protein</fullName>
    </submittedName>
</protein>
<organism evidence="2 3">
    <name type="scientific">Pseudo-nitzschia multistriata</name>
    <dbReference type="NCBI Taxonomy" id="183589"/>
    <lineage>
        <taxon>Eukaryota</taxon>
        <taxon>Sar</taxon>
        <taxon>Stramenopiles</taxon>
        <taxon>Ochrophyta</taxon>
        <taxon>Bacillariophyta</taxon>
        <taxon>Bacillariophyceae</taxon>
        <taxon>Bacillariophycidae</taxon>
        <taxon>Bacillariales</taxon>
        <taxon>Bacillariaceae</taxon>
        <taxon>Pseudo-nitzschia</taxon>
    </lineage>
</organism>
<name>A0A448ZMJ0_9STRA</name>
<dbReference type="EMBL" id="CAACVS010000531">
    <property type="protein sequence ID" value="VEU43242.1"/>
    <property type="molecule type" value="Genomic_DNA"/>
</dbReference>
<dbReference type="Proteomes" id="UP000291116">
    <property type="component" value="Unassembled WGS sequence"/>
</dbReference>
<sequence>MLLVECARARAIRNLPAVGTTEALKEYLANIKAVEAAERQKTVERTLGILVCAPHLDLPQAMHCAGFREKECSDPGLLEKVRSAREESGPEPLSPRKRRRVEIYRQRVAALEALAEKPDPWKLTYGDQLTKKKVVAHIKATLLYEAGGLGAPSVCHLVYREHGALPSEDSIRKSCREGRAGQVPRLWARKWSHLAPPEIEDGDAPCPKKARIEADERETRHAAAHIEATLLLESEKKRPNGMGAKKVVAQINEEYGTSLNAGTIASYVQQGLAGHPPKNTKAKGFPIPPPRPLVRPEEQAAEERARKDLEETRIAAHIKATLLFEAEKKLPCGMSSKQVVDQVNREFGTKLNARTIARYVREGLAGKPPKKNGRPSTIFLPGDCATRVVEAPERAFGAGLPRWW</sequence>
<evidence type="ECO:0000313" key="2">
    <source>
        <dbReference type="EMBL" id="VEU43242.1"/>
    </source>
</evidence>
<keyword evidence="3" id="KW-1185">Reference proteome</keyword>
<reference evidence="2 3" key="1">
    <citation type="submission" date="2019-01" db="EMBL/GenBank/DDBJ databases">
        <authorList>
            <person name="Ferrante I. M."/>
        </authorList>
    </citation>
    <scope>NUCLEOTIDE SEQUENCE [LARGE SCALE GENOMIC DNA]</scope>
    <source>
        <strain evidence="2 3">B856</strain>
    </source>
</reference>
<feature type="region of interest" description="Disordered" evidence="1">
    <location>
        <begin position="277"/>
        <end position="302"/>
    </location>
</feature>